<organism evidence="3 4">
    <name type="scientific">Haemonchus contortus</name>
    <name type="common">Barber pole worm</name>
    <dbReference type="NCBI Taxonomy" id="6289"/>
    <lineage>
        <taxon>Eukaryota</taxon>
        <taxon>Metazoa</taxon>
        <taxon>Ecdysozoa</taxon>
        <taxon>Nematoda</taxon>
        <taxon>Chromadorea</taxon>
        <taxon>Rhabditida</taxon>
        <taxon>Rhabditina</taxon>
        <taxon>Rhabditomorpha</taxon>
        <taxon>Strongyloidea</taxon>
        <taxon>Trichostrongylidae</taxon>
        <taxon>Haemonchus</taxon>
    </lineage>
</organism>
<protein>
    <submittedName>
        <fullName evidence="4">GRIP domain-containing protein</fullName>
    </submittedName>
</protein>
<evidence type="ECO:0000256" key="1">
    <source>
        <dbReference type="SAM" id="Coils"/>
    </source>
</evidence>
<reference evidence="4" key="1">
    <citation type="submission" date="2020-12" db="UniProtKB">
        <authorList>
            <consortium name="WormBaseParasite"/>
        </authorList>
    </citation>
    <scope>IDENTIFICATION</scope>
    <source>
        <strain evidence="4">MHco3</strain>
    </source>
</reference>
<feature type="coiled-coil region" evidence="1">
    <location>
        <begin position="78"/>
        <end position="140"/>
    </location>
</feature>
<accession>A0A7I4YDA7</accession>
<evidence type="ECO:0000256" key="2">
    <source>
        <dbReference type="SAM" id="MobiDB-lite"/>
    </source>
</evidence>
<dbReference type="OrthoDB" id="5825916at2759"/>
<proteinExistence type="predicted"/>
<name>A0A7I4YDA7_HAECO</name>
<keyword evidence="3" id="KW-1185">Reference proteome</keyword>
<dbReference type="WBParaSite" id="HCON_00080480-00001">
    <property type="protein sequence ID" value="HCON_00080480-00001"/>
    <property type="gene ID" value="HCON_00080480"/>
</dbReference>
<feature type="region of interest" description="Disordered" evidence="2">
    <location>
        <begin position="1"/>
        <end position="40"/>
    </location>
</feature>
<sequence length="1045" mass="121279">MRRLGEADPDSGHPTPREDEGFTDDGSESPIGSFFSPLTSTPIVQNKHSSVHTFFENSEKDPLDGDEKEALVASVKQLIQTTQKNHKLTKENEKVLNQSQLWNAEKSKLEKQVEDCNALVETLQNELKVKCAKIEQLEARITDLSKSTMENHSEEAFEASEEMVLEKQDVSTQCDQHFDDEETRENAYTLRVEQALRELEDRNRVLDAENNELRCKLENFQTVLDEVVMLREQLNHCNQKMGILEGENLDLQRKEKDSVEKLAAKAEELVDIKGKYERLCDEIKNLRDERVSSADLRLKNEELERLLAKSEQNLKALQTQESELRFRILSCEREIEELKENDNKMKSAMSEKTNEMNRLREECAKRQEMVDKLTEENVLSSALIEELNVRLSRSKAELAELRFSLTSEKQAREAAENNARHASESEMKLRERLDQMDNLVASNEKLSQELEFLRQVAAQSSTKEETEQLSTALRECREHLKQAIAEKKGLVEKEVANAEQIAEAESLRYELKCRDETVARLRSVESKLREDLEEKCAEIADLGHRLGKISEECDRVREEFHIFQQLAEQQYCEMIEEKRGQIEALSSRLAQLESYPGIDVEKVGKTPRALYDCILPAVRELAEKAASESASIADAIKEMRETFVGTPLALPKDCKDVQTSNPHLSPEKRYVETQTSIDLSEEDEDALPLNRLITSVENCRNCAPCSSSSLVQVELQRLLVRVKHEQETSVIDAAVMHFLEECHKYFTDAIEHATQELRVIHDDREVLEKKLSSEKLKWSIERENLELQLDRFRRQADQLTCVQKERIKIMSDLNAAKMQIEQYRIKLRKQTEELEAVSCERDNAEHLMIEFQKLEQDSQEEIRKANDAIDELEKELQDARADLEKEKREMISLKDENDMFSIAIQHLKGQVTQLEQKVLDLERRCEKLTRTERYNQKTIQIVCESFWEREEFVERLRRRSYERKKLIEHFVQKVGEIISSFKGDEGPVDSMQTTIKAWTETDVQEDVYHENKKRALRSQIEELGSGDQLDMAYTQTLRRFRHSCS</sequence>
<keyword evidence="1" id="KW-0175">Coiled coil</keyword>
<feature type="coiled-coil region" evidence="1">
    <location>
        <begin position="750"/>
        <end position="931"/>
    </location>
</feature>
<evidence type="ECO:0000313" key="4">
    <source>
        <dbReference type="WBParaSite" id="HCON_00080480-00001"/>
    </source>
</evidence>
<dbReference type="AlphaFoldDB" id="A0A7I4YDA7"/>
<dbReference type="OMA" id="YESYPGQ"/>
<feature type="coiled-coil region" evidence="1">
    <location>
        <begin position="189"/>
        <end position="216"/>
    </location>
</feature>
<feature type="coiled-coil region" evidence="1">
    <location>
        <begin position="249"/>
        <end position="493"/>
    </location>
</feature>
<evidence type="ECO:0000313" key="3">
    <source>
        <dbReference type="Proteomes" id="UP000025227"/>
    </source>
</evidence>
<dbReference type="Proteomes" id="UP000025227">
    <property type="component" value="Unplaced"/>
</dbReference>